<dbReference type="Gene3D" id="3.30.160.170">
    <property type="entry name" value="FlaG-like"/>
    <property type="match status" value="1"/>
</dbReference>
<dbReference type="PANTHER" id="PTHR37166">
    <property type="entry name" value="PROTEIN FLAG"/>
    <property type="match status" value="1"/>
</dbReference>
<accession>A0A127I5U8</accession>
<evidence type="ECO:0000313" key="1">
    <source>
        <dbReference type="EMBL" id="AMN82087.1"/>
    </source>
</evidence>
<dbReference type="InterPro" id="IPR005186">
    <property type="entry name" value="FlaG"/>
</dbReference>
<dbReference type="InterPro" id="IPR035924">
    <property type="entry name" value="FlaG-like_sf"/>
</dbReference>
<dbReference type="EMBL" id="CP014546">
    <property type="protein sequence ID" value="AMN82087.1"/>
    <property type="molecule type" value="Genomic_DNA"/>
</dbReference>
<dbReference type="SUPFAM" id="SSF160214">
    <property type="entry name" value="FlaG-like"/>
    <property type="match status" value="1"/>
</dbReference>
<sequence>MDMSVKLNQSYPPVAPQSAVTPVIAADKEKAKVEAVAPSGGEPERADLEKAVTDIREFVQAAQRKLDFTIDDSTHRVVVKVIATESGEVIRQIPSETALKLAQSLSSASHVLFDDKA</sequence>
<dbReference type="Pfam" id="PF03646">
    <property type="entry name" value="FlaG"/>
    <property type="match status" value="1"/>
</dbReference>
<keyword evidence="1" id="KW-0282">Flagellum</keyword>
<dbReference type="AlphaFoldDB" id="A0A127I5U8"/>
<dbReference type="PANTHER" id="PTHR37166:SF1">
    <property type="entry name" value="PROTEIN FLAG"/>
    <property type="match status" value="1"/>
</dbReference>
<dbReference type="KEGG" id="pazo:AYR47_28935"/>
<dbReference type="Proteomes" id="UP000070516">
    <property type="component" value="Chromosome"/>
</dbReference>
<dbReference type="RefSeq" id="WP_033900745.1">
    <property type="nucleotide sequence ID" value="NZ_CP014546.1"/>
</dbReference>
<keyword evidence="1" id="KW-0969">Cilium</keyword>
<keyword evidence="1" id="KW-0966">Cell projection</keyword>
<organism evidence="1 2">
    <name type="scientific">Pseudomonas azotoformans</name>
    <dbReference type="NCBI Taxonomy" id="47878"/>
    <lineage>
        <taxon>Bacteria</taxon>
        <taxon>Pseudomonadati</taxon>
        <taxon>Pseudomonadota</taxon>
        <taxon>Gammaproteobacteria</taxon>
        <taxon>Pseudomonadales</taxon>
        <taxon>Pseudomonadaceae</taxon>
        <taxon>Pseudomonas</taxon>
    </lineage>
</organism>
<evidence type="ECO:0000313" key="2">
    <source>
        <dbReference type="Proteomes" id="UP000070516"/>
    </source>
</evidence>
<gene>
    <name evidence="1" type="ORF">AYR47_28935</name>
</gene>
<reference evidence="1 2" key="1">
    <citation type="submission" date="2016-02" db="EMBL/GenBank/DDBJ databases">
        <title>Complete genome sequence of Pseudomonas azotoformans S4.</title>
        <authorList>
            <person name="Fang Y."/>
            <person name="Wu L."/>
            <person name="Feng G."/>
        </authorList>
    </citation>
    <scope>NUCLEOTIDE SEQUENCE [LARGE SCALE GENOMIC DNA]</scope>
    <source>
        <strain evidence="1 2">S4</strain>
    </source>
</reference>
<protein>
    <submittedName>
        <fullName evidence="1">Flagellar biosynthesis protein FlaG</fullName>
    </submittedName>
</protein>
<name>A0A127I5U8_PSEAZ</name>
<proteinExistence type="predicted"/>